<accession>A0A6J5N008</accession>
<name>A0A6J5N008_9CAUD</name>
<protein>
    <submittedName>
        <fullName evidence="1">Uncharacterized protein</fullName>
    </submittedName>
</protein>
<dbReference type="InterPro" id="IPR046558">
    <property type="entry name" value="DUF6712"/>
</dbReference>
<evidence type="ECO:0000313" key="1">
    <source>
        <dbReference type="EMBL" id="CAB4151617.1"/>
    </source>
</evidence>
<dbReference type="EMBL" id="LR796559">
    <property type="protein sequence ID" value="CAB4151617.1"/>
    <property type="molecule type" value="Genomic_DNA"/>
</dbReference>
<reference evidence="1" key="1">
    <citation type="submission" date="2020-04" db="EMBL/GenBank/DDBJ databases">
        <authorList>
            <person name="Chiriac C."/>
            <person name="Salcher M."/>
            <person name="Ghai R."/>
            <person name="Kavagutti S V."/>
        </authorList>
    </citation>
    <scope>NUCLEOTIDE SEQUENCE</scope>
</reference>
<proteinExistence type="predicted"/>
<dbReference type="Pfam" id="PF20459">
    <property type="entry name" value="DUF6712"/>
    <property type="match status" value="1"/>
</dbReference>
<sequence>MITTKLITLANIQAVKSISLNINESKQLYPYILEAQNFDLRDLLGDTFYLDLIADFIALPSLTKYSLLFNGGQYTYQNENYYLDGIKQFLVYSTYARYVVNSGVIATATGMVAKTNQYSEKVEEKTIMRLSTQARSGATFCEENIIKYLERNKSSYPLFKCENNTKFTNGIKIRNIGS</sequence>
<organism evidence="1">
    <name type="scientific">uncultured Caudovirales phage</name>
    <dbReference type="NCBI Taxonomy" id="2100421"/>
    <lineage>
        <taxon>Viruses</taxon>
        <taxon>Duplodnaviria</taxon>
        <taxon>Heunggongvirae</taxon>
        <taxon>Uroviricota</taxon>
        <taxon>Caudoviricetes</taxon>
        <taxon>Peduoviridae</taxon>
        <taxon>Maltschvirus</taxon>
        <taxon>Maltschvirus maltsch</taxon>
    </lineage>
</organism>
<gene>
    <name evidence="1" type="ORF">UFOVP598_29</name>
</gene>